<proteinExistence type="predicted"/>
<sequence>MFRTTVVTAAVAAVLGALVACGSSSGPSAATSGPTSSDTGSPASAAPQRPSTAPAAGPASCGIDLSSPVVRAAVAQLPAEPATQAPWNTNPATFEGNFDPCVTLSAAIVTIEGATGSSPQHALLFHRGEYIGTATAEAYGFTTLAAAASTDDTVVLDYKTPGSCNACDDGTHTQVGFHWDGRRVVMNGTPPN</sequence>
<evidence type="ECO:0000256" key="5">
    <source>
        <dbReference type="ARBA" id="ARBA00023288"/>
    </source>
</evidence>
<protein>
    <submittedName>
        <fullName evidence="8">LppP/LprE lipoprotein</fullName>
    </submittedName>
</protein>
<feature type="chain" id="PRO_5016852284" evidence="7">
    <location>
        <begin position="30"/>
        <end position="192"/>
    </location>
</feature>
<comment type="caution">
    <text evidence="8">The sequence shown here is derived from an EMBL/GenBank/DDBJ whole genome shotgun (WGS) entry which is preliminary data.</text>
</comment>
<dbReference type="STRING" id="1210089.GCA_001613165_04719"/>
<evidence type="ECO:0000313" key="8">
    <source>
        <dbReference type="EMBL" id="RDI51082.1"/>
    </source>
</evidence>
<dbReference type="RefSeq" id="WP_084519940.1">
    <property type="nucleotide sequence ID" value="NZ_QQAZ01000005.1"/>
</dbReference>
<name>A0A370H6G6_9NOCA</name>
<evidence type="ECO:0000256" key="2">
    <source>
        <dbReference type="ARBA" id="ARBA00022729"/>
    </source>
</evidence>
<feature type="region of interest" description="Disordered" evidence="6">
    <location>
        <begin position="26"/>
        <end position="59"/>
    </location>
</feature>
<evidence type="ECO:0000256" key="7">
    <source>
        <dbReference type="SAM" id="SignalP"/>
    </source>
</evidence>
<evidence type="ECO:0000256" key="6">
    <source>
        <dbReference type="SAM" id="MobiDB-lite"/>
    </source>
</evidence>
<gene>
    <name evidence="8" type="ORF">DFR68_105559</name>
</gene>
<accession>A0A370H6G6</accession>
<evidence type="ECO:0000256" key="1">
    <source>
        <dbReference type="ARBA" id="ARBA00022475"/>
    </source>
</evidence>
<keyword evidence="4" id="KW-0564">Palmitate</keyword>
<keyword evidence="5 8" id="KW-0449">Lipoprotein</keyword>
<dbReference type="InterPro" id="IPR025971">
    <property type="entry name" value="LppP/LprE"/>
</dbReference>
<evidence type="ECO:0000256" key="4">
    <source>
        <dbReference type="ARBA" id="ARBA00023139"/>
    </source>
</evidence>
<dbReference type="EMBL" id="QQAZ01000005">
    <property type="protein sequence ID" value="RDI51082.1"/>
    <property type="molecule type" value="Genomic_DNA"/>
</dbReference>
<organism evidence="8 9">
    <name type="scientific">Nocardia mexicana</name>
    <dbReference type="NCBI Taxonomy" id="279262"/>
    <lineage>
        <taxon>Bacteria</taxon>
        <taxon>Bacillati</taxon>
        <taxon>Actinomycetota</taxon>
        <taxon>Actinomycetes</taxon>
        <taxon>Mycobacteriales</taxon>
        <taxon>Nocardiaceae</taxon>
        <taxon>Nocardia</taxon>
    </lineage>
</organism>
<evidence type="ECO:0000313" key="9">
    <source>
        <dbReference type="Proteomes" id="UP000255355"/>
    </source>
</evidence>
<keyword evidence="9" id="KW-1185">Reference proteome</keyword>
<keyword evidence="3" id="KW-0472">Membrane</keyword>
<keyword evidence="1" id="KW-1003">Cell membrane</keyword>
<dbReference type="AlphaFoldDB" id="A0A370H6G6"/>
<dbReference type="PROSITE" id="PS51257">
    <property type="entry name" value="PROKAR_LIPOPROTEIN"/>
    <property type="match status" value="1"/>
</dbReference>
<evidence type="ECO:0000256" key="3">
    <source>
        <dbReference type="ARBA" id="ARBA00023136"/>
    </source>
</evidence>
<dbReference type="Pfam" id="PF14041">
    <property type="entry name" value="Lipoprotein_21"/>
    <property type="match status" value="1"/>
</dbReference>
<reference evidence="8 9" key="1">
    <citation type="submission" date="2018-07" db="EMBL/GenBank/DDBJ databases">
        <title>Genomic Encyclopedia of Type Strains, Phase IV (KMG-IV): sequencing the most valuable type-strain genomes for metagenomic binning, comparative biology and taxonomic classification.</title>
        <authorList>
            <person name="Goeker M."/>
        </authorList>
    </citation>
    <scope>NUCLEOTIDE SEQUENCE [LARGE SCALE GENOMIC DNA]</scope>
    <source>
        <strain evidence="8 9">DSM 44952</strain>
    </source>
</reference>
<feature type="compositionally biased region" description="Low complexity" evidence="6">
    <location>
        <begin position="26"/>
        <end position="47"/>
    </location>
</feature>
<keyword evidence="2 7" id="KW-0732">Signal</keyword>
<feature type="signal peptide" evidence="7">
    <location>
        <begin position="1"/>
        <end position="29"/>
    </location>
</feature>
<dbReference type="Proteomes" id="UP000255355">
    <property type="component" value="Unassembled WGS sequence"/>
</dbReference>